<reference evidence="1" key="1">
    <citation type="submission" date="2009-02" db="EMBL/GenBank/DDBJ databases">
        <title>The Genome Sequence of Ajellomyces capsulatus strain G186AR.</title>
        <authorList>
            <consortium name="The Broad Institute Genome Sequencing Platform"/>
            <person name="Champion M."/>
            <person name="Cuomo C."/>
            <person name="Ma L.-J."/>
            <person name="Henn M.R."/>
            <person name="Sil A."/>
            <person name="Goldman B."/>
            <person name="Young S.K."/>
            <person name="Kodira C.D."/>
            <person name="Zeng Q."/>
            <person name="Koehrsen M."/>
            <person name="Alvarado L."/>
            <person name="Berlin A."/>
            <person name="Borenstein D."/>
            <person name="Chen Z."/>
            <person name="Engels R."/>
            <person name="Freedman E."/>
            <person name="Gellesch M."/>
            <person name="Goldberg J."/>
            <person name="Griggs A."/>
            <person name="Gujja S."/>
            <person name="Heiman D."/>
            <person name="Hepburn T."/>
            <person name="Howarth C."/>
            <person name="Jen D."/>
            <person name="Larson L."/>
            <person name="Lewis B."/>
            <person name="Mehta T."/>
            <person name="Park D."/>
            <person name="Pearson M."/>
            <person name="Roberts A."/>
            <person name="Saif S."/>
            <person name="Shea T."/>
            <person name="Shenoy N."/>
            <person name="Sisk P."/>
            <person name="Stolte C."/>
            <person name="Sykes S."/>
            <person name="Walk T."/>
            <person name="White J."/>
            <person name="Yandava C."/>
            <person name="Klein B."/>
            <person name="McEwen J.G."/>
            <person name="Puccia R."/>
            <person name="Goldman G.H."/>
            <person name="Felipe M.S."/>
            <person name="Nino-Vega G."/>
            <person name="San-Blas G."/>
            <person name="Taylor J."/>
            <person name="Mendoza L."/>
            <person name="Galagan J."/>
            <person name="Nusbaum C."/>
            <person name="Birren B."/>
        </authorList>
    </citation>
    <scope>NUCLEOTIDE SEQUENCE</scope>
    <source>
        <strain evidence="1">G186AR</strain>
    </source>
</reference>
<proteinExistence type="predicted"/>
<organism evidence="1 2">
    <name type="scientific">Ajellomyces capsulatus (strain G186AR / H82 / ATCC MYA-2454 / RMSCC 2432)</name>
    <name type="common">Darling's disease fungus</name>
    <name type="synonym">Histoplasma capsulatum</name>
    <dbReference type="NCBI Taxonomy" id="447093"/>
    <lineage>
        <taxon>Eukaryota</taxon>
        <taxon>Fungi</taxon>
        <taxon>Dikarya</taxon>
        <taxon>Ascomycota</taxon>
        <taxon>Pezizomycotina</taxon>
        <taxon>Eurotiomycetes</taxon>
        <taxon>Eurotiomycetidae</taxon>
        <taxon>Onygenales</taxon>
        <taxon>Ajellomycetaceae</taxon>
        <taxon>Histoplasma</taxon>
    </lineage>
</organism>
<sequence length="106" mass="11640">MPNAAGSAPNPVNHSRILLGSLGKFWGESSGPSTGHKELSLIAEGLFFFEATPAEQDTGQRQGGWMSMMNGFDEIFVFLLPPPKKFYEVFASSHYEKATTPKPMLF</sequence>
<dbReference type="RefSeq" id="XP_045286965.1">
    <property type="nucleotide sequence ID" value="XM_045431753.1"/>
</dbReference>
<dbReference type="AlphaFoldDB" id="C0NNH4"/>
<evidence type="ECO:0000313" key="1">
    <source>
        <dbReference type="EMBL" id="EEH06484.1"/>
    </source>
</evidence>
<dbReference type="HOGENOM" id="CLU_2222464_0_0_1"/>
<dbReference type="Proteomes" id="UP000001631">
    <property type="component" value="Unassembled WGS sequence"/>
</dbReference>
<dbReference type="EMBL" id="GG663368">
    <property type="protein sequence ID" value="EEH06484.1"/>
    <property type="molecule type" value="Genomic_DNA"/>
</dbReference>
<evidence type="ECO:0000313" key="2">
    <source>
        <dbReference type="Proteomes" id="UP000001631"/>
    </source>
</evidence>
<keyword evidence="2" id="KW-1185">Reference proteome</keyword>
<protein>
    <submittedName>
        <fullName evidence="1">Uncharacterized protein</fullName>
    </submittedName>
</protein>
<accession>C0NNH4</accession>
<dbReference type="InParanoid" id="C0NNH4"/>
<gene>
    <name evidence="1" type="ORF">HCBG_04704</name>
</gene>
<name>C0NNH4_AJECG</name>
<dbReference type="GeneID" id="69037720"/>